<dbReference type="EMBL" id="DXIE01000047">
    <property type="protein sequence ID" value="HIV62813.1"/>
    <property type="molecule type" value="Genomic_DNA"/>
</dbReference>
<dbReference type="SUPFAM" id="SSF50151">
    <property type="entry name" value="SacY-like RNA-binding domain"/>
    <property type="match status" value="1"/>
</dbReference>
<sequence>MVIEKILNNNVVITRNLSGVETVIMGRGLAFGHSAGDEIDESKIEKTFTITN</sequence>
<comment type="caution">
    <text evidence="2">The sequence shown here is derived from an EMBL/GenBank/DDBJ whole genome shotgun (WGS) entry which is preliminary data.</text>
</comment>
<dbReference type="Gene3D" id="2.30.24.10">
    <property type="entry name" value="CAT RNA-binding domain"/>
    <property type="match status" value="1"/>
</dbReference>
<dbReference type="Proteomes" id="UP000886808">
    <property type="component" value="Unassembled WGS sequence"/>
</dbReference>
<evidence type="ECO:0000313" key="2">
    <source>
        <dbReference type="EMBL" id="HIV62813.1"/>
    </source>
</evidence>
<accession>A0A9D1PJX7</accession>
<gene>
    <name evidence="2" type="ORF">H9746_08250</name>
</gene>
<dbReference type="Pfam" id="PF03123">
    <property type="entry name" value="CAT_RBD"/>
    <property type="match status" value="1"/>
</dbReference>
<name>A0A9D1PJX7_9FIRM</name>
<reference evidence="2" key="2">
    <citation type="submission" date="2021-04" db="EMBL/GenBank/DDBJ databases">
        <authorList>
            <person name="Gilroy R."/>
        </authorList>
    </citation>
    <scope>NUCLEOTIDE SEQUENCE</scope>
    <source>
        <strain evidence="2">CHK193-4272</strain>
    </source>
</reference>
<feature type="non-terminal residue" evidence="2">
    <location>
        <position position="52"/>
    </location>
</feature>
<reference evidence="2" key="1">
    <citation type="journal article" date="2021" name="PeerJ">
        <title>Extensive microbial diversity within the chicken gut microbiome revealed by metagenomics and culture.</title>
        <authorList>
            <person name="Gilroy R."/>
            <person name="Ravi A."/>
            <person name="Getino M."/>
            <person name="Pursley I."/>
            <person name="Horton D.L."/>
            <person name="Alikhan N.F."/>
            <person name="Baker D."/>
            <person name="Gharbi K."/>
            <person name="Hall N."/>
            <person name="Watson M."/>
            <person name="Adriaenssens E.M."/>
            <person name="Foster-Nyarko E."/>
            <person name="Jarju S."/>
            <person name="Secka A."/>
            <person name="Antonio M."/>
            <person name="Oren A."/>
            <person name="Chaudhuri R.R."/>
            <person name="La Ragione R."/>
            <person name="Hildebrand F."/>
            <person name="Pallen M.J."/>
        </authorList>
    </citation>
    <scope>NUCLEOTIDE SEQUENCE</scope>
    <source>
        <strain evidence="2">CHK193-4272</strain>
    </source>
</reference>
<dbReference type="AlphaFoldDB" id="A0A9D1PJX7"/>
<evidence type="ECO:0000259" key="1">
    <source>
        <dbReference type="SMART" id="SM01061"/>
    </source>
</evidence>
<evidence type="ECO:0000313" key="3">
    <source>
        <dbReference type="Proteomes" id="UP000886808"/>
    </source>
</evidence>
<proteinExistence type="predicted"/>
<feature type="domain" description="CAT RNA-binding" evidence="1">
    <location>
        <begin position="1"/>
        <end position="52"/>
    </location>
</feature>
<dbReference type="InterPro" id="IPR036650">
    <property type="entry name" value="CAT_RNA-bd_dom_sf"/>
</dbReference>
<dbReference type="InterPro" id="IPR004341">
    <property type="entry name" value="CAT_RNA-bd_dom"/>
</dbReference>
<dbReference type="GO" id="GO:0003723">
    <property type="term" value="F:RNA binding"/>
    <property type="evidence" value="ECO:0007669"/>
    <property type="project" value="InterPro"/>
</dbReference>
<protein>
    <submittedName>
        <fullName evidence="2">Transcription antiterminator LicT</fullName>
    </submittedName>
</protein>
<dbReference type="SMART" id="SM01061">
    <property type="entry name" value="CAT_RBD"/>
    <property type="match status" value="1"/>
</dbReference>
<organism evidence="2 3">
    <name type="scientific">Candidatus Butyricicoccus avistercoris</name>
    <dbReference type="NCBI Taxonomy" id="2838518"/>
    <lineage>
        <taxon>Bacteria</taxon>
        <taxon>Bacillati</taxon>
        <taxon>Bacillota</taxon>
        <taxon>Clostridia</taxon>
        <taxon>Eubacteriales</taxon>
        <taxon>Butyricicoccaceae</taxon>
        <taxon>Butyricicoccus</taxon>
    </lineage>
</organism>